<comment type="caution">
    <text evidence="1">The sequence shown here is derived from an EMBL/GenBank/DDBJ whole genome shotgun (WGS) entry which is preliminary data.</text>
</comment>
<dbReference type="Proteomes" id="UP000029533">
    <property type="component" value="Unassembled WGS sequence"/>
</dbReference>
<gene>
    <name evidence="1" type="ORF">HMPREF2132_11155</name>
</gene>
<reference evidence="1 2" key="1">
    <citation type="submission" date="2014-07" db="EMBL/GenBank/DDBJ databases">
        <authorList>
            <person name="McCorrison J."/>
            <person name="Sanka R."/>
            <person name="Torralba M."/>
            <person name="Gillis M."/>
            <person name="Haft D.H."/>
            <person name="Methe B."/>
            <person name="Sutton G."/>
            <person name="Nelson K.E."/>
        </authorList>
    </citation>
    <scope>NUCLEOTIDE SEQUENCE [LARGE SCALE GENOMIC DNA]</scope>
    <source>
        <strain evidence="1 2">DNF00424</strain>
    </source>
</reference>
<name>A0AAW3FCQ3_9BACT</name>
<organism evidence="1 2">
    <name type="scientific">Prevotella histicola JCM 15637 = DNF00424</name>
    <dbReference type="NCBI Taxonomy" id="1236504"/>
    <lineage>
        <taxon>Bacteria</taxon>
        <taxon>Pseudomonadati</taxon>
        <taxon>Bacteroidota</taxon>
        <taxon>Bacteroidia</taxon>
        <taxon>Bacteroidales</taxon>
        <taxon>Prevotellaceae</taxon>
        <taxon>Prevotella</taxon>
    </lineage>
</organism>
<evidence type="ECO:0000313" key="1">
    <source>
        <dbReference type="EMBL" id="KGF24848.1"/>
    </source>
</evidence>
<proteinExistence type="predicted"/>
<dbReference type="AlphaFoldDB" id="A0AAW3FCQ3"/>
<evidence type="ECO:0000313" key="2">
    <source>
        <dbReference type="Proteomes" id="UP000029533"/>
    </source>
</evidence>
<dbReference type="RefSeq" id="WP_036871019.1">
    <property type="nucleotide sequence ID" value="NZ_JRNJ01000104.1"/>
</dbReference>
<accession>A0AAW3FCQ3</accession>
<dbReference type="EMBL" id="JRNJ01000104">
    <property type="protein sequence ID" value="KGF24848.1"/>
    <property type="molecule type" value="Genomic_DNA"/>
</dbReference>
<sequence>MALSEKERSILFASKRAQAQINAADHVTNILWKMAENIVKAARKYRPYYQSKTMSNVAQYEKEAREIAANAEKTIEKYVEAYSQAGGRVLMIDTEELVSNYLKQEVFGKTYMQRNSEYLSDFAEDIVKLVKAGVTLRYDEKRIINAVRSSYKDPYTRSLMSKAAKAENKAVEIPHRGKGIYAASYENIIRNVQNTINLSWGHIEIEYGKSVGAVGYRTYRNSSFPCDICDTIASVPHKMSEGMLIPAHHRCVCGVKFIFDNKEL</sequence>
<evidence type="ECO:0008006" key="3">
    <source>
        <dbReference type="Google" id="ProtNLM"/>
    </source>
</evidence>
<protein>
    <recommendedName>
        <fullName evidence="3">Phage head morphogenesis protein</fullName>
    </recommendedName>
</protein>